<dbReference type="EMBL" id="PKQI01000003">
    <property type="protein sequence ID" value="NNV22843.1"/>
    <property type="molecule type" value="Genomic_DNA"/>
</dbReference>
<reference evidence="2 3" key="1">
    <citation type="submission" date="2018-11" db="EMBL/GenBank/DDBJ databases">
        <title>Genome sequencing and analysis.</title>
        <authorList>
            <person name="Huang Y.-T."/>
        </authorList>
    </citation>
    <scope>NUCLEOTIDE SEQUENCE [LARGE SCALE GENOMIC DNA]</scope>
    <source>
        <strain evidence="2 3">SHIN</strain>
    </source>
</reference>
<dbReference type="Pfam" id="PF19500">
    <property type="entry name" value="DUF6035"/>
    <property type="match status" value="1"/>
</dbReference>
<organism evidence="2 3">
    <name type="scientific">Brucella pseudogrignonensis</name>
    <dbReference type="NCBI Taxonomy" id="419475"/>
    <lineage>
        <taxon>Bacteria</taxon>
        <taxon>Pseudomonadati</taxon>
        <taxon>Pseudomonadota</taxon>
        <taxon>Alphaproteobacteria</taxon>
        <taxon>Hyphomicrobiales</taxon>
        <taxon>Brucellaceae</taxon>
        <taxon>Brucella/Ochrobactrum group</taxon>
        <taxon>Brucella</taxon>
    </lineage>
</organism>
<evidence type="ECO:0000313" key="3">
    <source>
        <dbReference type="Proteomes" id="UP000526233"/>
    </source>
</evidence>
<feature type="domain" description="DUF6035" evidence="1">
    <location>
        <begin position="102"/>
        <end position="230"/>
    </location>
</feature>
<sequence>MAGKQFKRTLKRAIDLETMLTISSDALMGMPKDDYQIVRRLATRARLDRRPRYVCGLCGHAVYAPREGRTGQPYWKHHPGAPEDCLWWTGMPSGVDVVSAQQFDGAQESPLHAKIKNIVGELLTADRRTKPESVIIDAYLISEGGRRRPDVRAVYDEAPVVVEVQLATTQIPIIIQREDFYDSEAYRLLWLTWNFEPPPTNGRLLSSFEDIFYSHNKNLFSMDNETVQLSRQRNEVILRAFWVRENLWHSKLVGLHELNWLSSGRAFAVAPEPHWHEDFLARWRAATGEHGTQRPERGELLAELAYKLSLIDVDDRTLEEGDIDSLINCLLSLLDGHPVGSRQKNLVEVLNTFLNVERRHRFARLIRRFAELAGRKDTLETKSVQSKVAIALKAEQDDPQSLTGRIALTLFPEAFASRHKVTDRR</sequence>
<accession>A0A7Y3WZ33</accession>
<proteinExistence type="predicted"/>
<evidence type="ECO:0000259" key="1">
    <source>
        <dbReference type="Pfam" id="PF19500"/>
    </source>
</evidence>
<dbReference type="InterPro" id="IPR046099">
    <property type="entry name" value="DUF6035"/>
</dbReference>
<dbReference type="RefSeq" id="WP_062424995.1">
    <property type="nucleotide sequence ID" value="NZ_PKQI01000003.1"/>
</dbReference>
<evidence type="ECO:0000313" key="2">
    <source>
        <dbReference type="EMBL" id="NNV22843.1"/>
    </source>
</evidence>
<comment type="caution">
    <text evidence="2">The sequence shown here is derived from an EMBL/GenBank/DDBJ whole genome shotgun (WGS) entry which is preliminary data.</text>
</comment>
<name>A0A7Y3WZ33_9HYPH</name>
<gene>
    <name evidence="2" type="ORF">EHE22_20750</name>
</gene>
<dbReference type="AlphaFoldDB" id="A0A7Y3WZ33"/>
<protein>
    <recommendedName>
        <fullName evidence="1">DUF6035 domain-containing protein</fullName>
    </recommendedName>
</protein>
<dbReference type="Proteomes" id="UP000526233">
    <property type="component" value="Unassembled WGS sequence"/>
</dbReference>